<accession>A0A9P4K857</accession>
<dbReference type="CDD" id="cd03190">
    <property type="entry name" value="GST_C_Omega_like"/>
    <property type="match status" value="1"/>
</dbReference>
<feature type="binding site" evidence="2">
    <location>
        <begin position="95"/>
        <end position="98"/>
    </location>
    <ligand>
        <name>glutathione</name>
        <dbReference type="ChEBI" id="CHEBI:57925"/>
    </ligand>
</feature>
<feature type="binding site" evidence="2">
    <location>
        <position position="62"/>
    </location>
    <ligand>
        <name>glutathione</name>
        <dbReference type="ChEBI" id="CHEBI:57925"/>
    </ligand>
</feature>
<keyword evidence="5" id="KW-0808">Transferase</keyword>
<dbReference type="PIRSF" id="PIRSF015753">
    <property type="entry name" value="GST"/>
    <property type="match status" value="1"/>
</dbReference>
<evidence type="ECO:0000259" key="4">
    <source>
        <dbReference type="PROSITE" id="PS50405"/>
    </source>
</evidence>
<dbReference type="Pfam" id="PF13409">
    <property type="entry name" value="GST_N_2"/>
    <property type="match status" value="1"/>
</dbReference>
<dbReference type="SFLD" id="SFLDG01206">
    <property type="entry name" value="Xi.1"/>
    <property type="match status" value="1"/>
</dbReference>
<feature type="active site" description="Proton donor/acceptor" evidence="1">
    <location>
        <position position="168"/>
    </location>
</feature>
<dbReference type="PROSITE" id="PS50405">
    <property type="entry name" value="GST_CTER"/>
    <property type="match status" value="1"/>
</dbReference>
<evidence type="ECO:0000256" key="2">
    <source>
        <dbReference type="PIRSR" id="PIRSR015753-2"/>
    </source>
</evidence>
<dbReference type="Gene3D" id="1.20.1050.10">
    <property type="match status" value="1"/>
</dbReference>
<evidence type="ECO:0000256" key="3">
    <source>
        <dbReference type="PIRSR" id="PIRSR015753-3"/>
    </source>
</evidence>
<dbReference type="Pfam" id="PF13410">
    <property type="entry name" value="GST_C_2"/>
    <property type="match status" value="1"/>
</dbReference>
<evidence type="ECO:0000313" key="6">
    <source>
        <dbReference type="Proteomes" id="UP000800093"/>
    </source>
</evidence>
<gene>
    <name evidence="5" type="ORF">CC78DRAFT_553792</name>
</gene>
<dbReference type="InterPro" id="IPR004045">
    <property type="entry name" value="Glutathione_S-Trfase_N"/>
</dbReference>
<protein>
    <submittedName>
        <fullName evidence="5">Transferase</fullName>
    </submittedName>
</protein>
<dbReference type="InterPro" id="IPR036249">
    <property type="entry name" value="Thioredoxin-like_sf"/>
</dbReference>
<dbReference type="InterPro" id="IPR047047">
    <property type="entry name" value="GST_Omega-like_C"/>
</dbReference>
<feature type="site" description="Lowers pKa of active site Cys" evidence="3">
    <location>
        <position position="229"/>
    </location>
</feature>
<dbReference type="Gene3D" id="3.40.30.10">
    <property type="entry name" value="Glutaredoxin"/>
    <property type="match status" value="1"/>
</dbReference>
<dbReference type="SFLD" id="SFLDG01148">
    <property type="entry name" value="Xi_(cytGST)"/>
    <property type="match status" value="1"/>
</dbReference>
<dbReference type="SFLD" id="SFLDS00019">
    <property type="entry name" value="Glutathione_Transferase_(cytos"/>
    <property type="match status" value="1"/>
</dbReference>
<dbReference type="EMBL" id="ML986621">
    <property type="protein sequence ID" value="KAF2263866.1"/>
    <property type="molecule type" value="Genomic_DNA"/>
</dbReference>
<evidence type="ECO:0000313" key="5">
    <source>
        <dbReference type="EMBL" id="KAF2263866.1"/>
    </source>
</evidence>
<proteinExistence type="predicted"/>
<dbReference type="AlphaFoldDB" id="A0A9P4K857"/>
<dbReference type="SUPFAM" id="SSF52833">
    <property type="entry name" value="Thioredoxin-like"/>
    <property type="match status" value="1"/>
</dbReference>
<keyword evidence="6" id="KW-1185">Reference proteome</keyword>
<dbReference type="Proteomes" id="UP000800093">
    <property type="component" value="Unassembled WGS sequence"/>
</dbReference>
<dbReference type="InterPro" id="IPR040079">
    <property type="entry name" value="Glutathione_S-Trfase"/>
</dbReference>
<dbReference type="PANTHER" id="PTHR32419">
    <property type="entry name" value="GLUTATHIONYL-HYDROQUINONE REDUCTASE"/>
    <property type="match status" value="1"/>
</dbReference>
<organism evidence="5 6">
    <name type="scientific">Lojkania enalia</name>
    <dbReference type="NCBI Taxonomy" id="147567"/>
    <lineage>
        <taxon>Eukaryota</taxon>
        <taxon>Fungi</taxon>
        <taxon>Dikarya</taxon>
        <taxon>Ascomycota</taxon>
        <taxon>Pezizomycotina</taxon>
        <taxon>Dothideomycetes</taxon>
        <taxon>Pleosporomycetidae</taxon>
        <taxon>Pleosporales</taxon>
        <taxon>Pleosporales incertae sedis</taxon>
        <taxon>Lojkania</taxon>
    </lineage>
</organism>
<dbReference type="SUPFAM" id="SSF47616">
    <property type="entry name" value="GST C-terminal domain-like"/>
    <property type="match status" value="1"/>
</dbReference>
<dbReference type="InterPro" id="IPR010987">
    <property type="entry name" value="Glutathione-S-Trfase_C-like"/>
</dbReference>
<dbReference type="PANTHER" id="PTHR32419:SF25">
    <property type="entry name" value="GLUTATHIONE S-TRANSFERASE (EUROFUNG)"/>
    <property type="match status" value="1"/>
</dbReference>
<dbReference type="InterPro" id="IPR036282">
    <property type="entry name" value="Glutathione-S-Trfase_C_sf"/>
</dbReference>
<evidence type="ECO:0000256" key="1">
    <source>
        <dbReference type="PIRSR" id="PIRSR015753-1"/>
    </source>
</evidence>
<reference evidence="6" key="1">
    <citation type="journal article" date="2020" name="Stud. Mycol.">
        <title>101 Dothideomycetes genomes: A test case for predicting lifestyles and emergence of pathogens.</title>
        <authorList>
            <person name="Haridas S."/>
            <person name="Albert R."/>
            <person name="Binder M."/>
            <person name="Bloem J."/>
            <person name="LaButti K."/>
            <person name="Salamov A."/>
            <person name="Andreopoulos B."/>
            <person name="Baker S."/>
            <person name="Barry K."/>
            <person name="Bills G."/>
            <person name="Bluhm B."/>
            <person name="Cannon C."/>
            <person name="Castanera R."/>
            <person name="Culley D."/>
            <person name="Daum C."/>
            <person name="Ezra D."/>
            <person name="Gonzalez J."/>
            <person name="Henrissat B."/>
            <person name="Kuo A."/>
            <person name="Liang C."/>
            <person name="Lipzen A."/>
            <person name="Lutzoni F."/>
            <person name="Magnuson J."/>
            <person name="Mondo S."/>
            <person name="Nolan M."/>
            <person name="Ohm R."/>
            <person name="Pangilinan J."/>
            <person name="Park H.-J."/>
            <person name="Ramirez L."/>
            <person name="Alfaro M."/>
            <person name="Sun H."/>
            <person name="Tritt A."/>
            <person name="Yoshinaga Y."/>
            <person name="Zwiers L.-H."/>
            <person name="Turgeon B."/>
            <person name="Goodwin S."/>
            <person name="Spatafora J."/>
            <person name="Crous P."/>
            <person name="Grigoriev I."/>
        </authorList>
    </citation>
    <scope>NUCLEOTIDE SEQUENCE [LARGE SCALE GENOMIC DNA]</scope>
    <source>
        <strain evidence="6">CBS 304.66</strain>
    </source>
</reference>
<feature type="domain" description="GST C-terminal" evidence="4">
    <location>
        <begin position="145"/>
        <end position="273"/>
    </location>
</feature>
<name>A0A9P4K857_9PLEO</name>
<feature type="site" description="Lowers pKa of active site Cys" evidence="3">
    <location>
        <position position="280"/>
    </location>
</feature>
<dbReference type="GO" id="GO:0004364">
    <property type="term" value="F:glutathione transferase activity"/>
    <property type="evidence" value="ECO:0007669"/>
    <property type="project" value="InterPro"/>
</dbReference>
<dbReference type="OrthoDB" id="2309723at2759"/>
<feature type="active site" description="Nucleophile" evidence="1">
    <location>
        <position position="29"/>
    </location>
</feature>
<comment type="caution">
    <text evidence="5">The sequence shown here is derived from an EMBL/GenBank/DDBJ whole genome shotgun (WGS) entry which is preliminary data.</text>
</comment>
<dbReference type="InterPro" id="IPR016639">
    <property type="entry name" value="GST_Omega/GSH"/>
</dbReference>
<dbReference type="GO" id="GO:0005737">
    <property type="term" value="C:cytoplasm"/>
    <property type="evidence" value="ECO:0007669"/>
    <property type="project" value="TreeGrafter"/>
</dbReference>
<sequence length="301" mass="34678">MLSRFRNFIPSEHFPAEKGRYVLYYNACCPWAHRCTIVHGLKGLEDVVELIEADAKDPTHGWWFSGRRGLDRDPICNVRYLKELYRKADPHYDGRIIIPVLWDKRNATIVSNASSDIMRIFIDGFDHLLPPEKQEANKGRSALIPENLRVEIDALNTWVYDTVNNGVYKVGFAGSQAAYNQNVVKLFQSLDRLENHLSIPHHQPYLFGQYITEADIRLFTTVIRFDIVYYNIFKCNIRMIRTDYPRLHTWLKRLYWSEGPETAGGVFKKTTEFDVIKASYSTVCGGNGLVPAGPLPHIMPP</sequence>